<organism evidence="1 2">
    <name type="scientific">Rotaria socialis</name>
    <dbReference type="NCBI Taxonomy" id="392032"/>
    <lineage>
        <taxon>Eukaryota</taxon>
        <taxon>Metazoa</taxon>
        <taxon>Spiralia</taxon>
        <taxon>Gnathifera</taxon>
        <taxon>Rotifera</taxon>
        <taxon>Eurotatoria</taxon>
        <taxon>Bdelloidea</taxon>
        <taxon>Philodinida</taxon>
        <taxon>Philodinidae</taxon>
        <taxon>Rotaria</taxon>
    </lineage>
</organism>
<evidence type="ECO:0000313" key="1">
    <source>
        <dbReference type="EMBL" id="CAF5121905.1"/>
    </source>
</evidence>
<comment type="caution">
    <text evidence="1">The sequence shown here is derived from an EMBL/GenBank/DDBJ whole genome shotgun (WGS) entry which is preliminary data.</text>
</comment>
<dbReference type="EMBL" id="CAJOBR010080379">
    <property type="protein sequence ID" value="CAF5121905.1"/>
    <property type="molecule type" value="Genomic_DNA"/>
</dbReference>
<dbReference type="Proteomes" id="UP000663848">
    <property type="component" value="Unassembled WGS sequence"/>
</dbReference>
<feature type="non-terminal residue" evidence="1">
    <location>
        <position position="1"/>
    </location>
</feature>
<evidence type="ECO:0000313" key="2">
    <source>
        <dbReference type="Proteomes" id="UP000663848"/>
    </source>
</evidence>
<proteinExistence type="predicted"/>
<dbReference type="AlphaFoldDB" id="A0A822FH16"/>
<accession>A0A822FH16</accession>
<name>A0A822FH16_9BILA</name>
<protein>
    <submittedName>
        <fullName evidence="1">Uncharacterized protein</fullName>
    </submittedName>
</protein>
<gene>
    <name evidence="1" type="ORF">QYT958_LOCUS46114</name>
</gene>
<reference evidence="1" key="1">
    <citation type="submission" date="2021-02" db="EMBL/GenBank/DDBJ databases">
        <authorList>
            <person name="Nowell W R."/>
        </authorList>
    </citation>
    <scope>NUCLEOTIDE SEQUENCE</scope>
</reference>
<sequence>EDPNQLCPPTINADEQITKIKKIYRRKIRREQSDTDGESTINDSAFSDTESLSRYVMDDLRNLFMKVIYFVFLLLMKLK</sequence>